<dbReference type="InterPro" id="IPR001932">
    <property type="entry name" value="PPM-type_phosphatase-like_dom"/>
</dbReference>
<dbReference type="InterPro" id="IPR035965">
    <property type="entry name" value="PAS-like_dom_sf"/>
</dbReference>
<dbReference type="Proteomes" id="UP000540506">
    <property type="component" value="Unassembled WGS sequence"/>
</dbReference>
<dbReference type="Pfam" id="PF08448">
    <property type="entry name" value="PAS_4"/>
    <property type="match status" value="1"/>
</dbReference>
<dbReference type="InterPro" id="IPR013656">
    <property type="entry name" value="PAS_4"/>
</dbReference>
<dbReference type="PROSITE" id="PS50112">
    <property type="entry name" value="PAS"/>
    <property type="match status" value="1"/>
</dbReference>
<gene>
    <name evidence="5" type="ORF">FHR34_006458</name>
</gene>
<dbReference type="SMART" id="SM00331">
    <property type="entry name" value="PP2C_SIG"/>
    <property type="match status" value="1"/>
</dbReference>
<dbReference type="PANTHER" id="PTHR43156:SF2">
    <property type="entry name" value="STAGE II SPORULATION PROTEIN E"/>
    <property type="match status" value="1"/>
</dbReference>
<dbReference type="Pfam" id="PF07228">
    <property type="entry name" value="SpoIIE"/>
    <property type="match status" value="1"/>
</dbReference>
<evidence type="ECO:0000313" key="6">
    <source>
        <dbReference type="Proteomes" id="UP000540506"/>
    </source>
</evidence>
<keyword evidence="1" id="KW-0378">Hydrolase</keyword>
<feature type="domain" description="PAS" evidence="4">
    <location>
        <begin position="191"/>
        <end position="235"/>
    </location>
</feature>
<dbReference type="SUPFAM" id="SSF55781">
    <property type="entry name" value="GAF domain-like"/>
    <property type="match status" value="2"/>
</dbReference>
<dbReference type="InterPro" id="IPR003018">
    <property type="entry name" value="GAF"/>
</dbReference>
<dbReference type="CDD" id="cd00130">
    <property type="entry name" value="PAS"/>
    <property type="match status" value="1"/>
</dbReference>
<dbReference type="SMART" id="SM00065">
    <property type="entry name" value="GAF"/>
    <property type="match status" value="1"/>
</dbReference>
<reference evidence="5 6" key="1">
    <citation type="submission" date="2020-08" db="EMBL/GenBank/DDBJ databases">
        <title>Sequencing the genomes of 1000 actinobacteria strains.</title>
        <authorList>
            <person name="Klenk H.-P."/>
        </authorList>
    </citation>
    <scope>NUCLEOTIDE SEQUENCE [LARGE SCALE GENOMIC DNA]</scope>
    <source>
        <strain evidence="5 6">DSM 41654</strain>
    </source>
</reference>
<evidence type="ECO:0000256" key="3">
    <source>
        <dbReference type="SAM" id="MobiDB-lite"/>
    </source>
</evidence>
<accession>A0A7W7VZ96</accession>
<dbReference type="InterPro" id="IPR029016">
    <property type="entry name" value="GAF-like_dom_sf"/>
</dbReference>
<protein>
    <submittedName>
        <fullName evidence="5">GAF domain-containing protein</fullName>
    </submittedName>
</protein>
<dbReference type="EMBL" id="JACHJV010000001">
    <property type="protein sequence ID" value="MBB4927465.1"/>
    <property type="molecule type" value="Genomic_DNA"/>
</dbReference>
<sequence>MDSSESQVPRRQPGAGEPGTGANLQVLARCLTAGIGELGAHMGGLYLRAADGDVLELAVLLGLPREVVAPWERIGPTSPVPVADALRNGHLVWVGGEAQMARRYPRVALTMPYAFCLAAVPLTAAGTSYGAIFVAWPGSHPAELSEQELNRLAALAEELAQSLARAAAAGRTVRADLRPTVIATRRDGGGLTQVLSAMVARLPEGVCALDLTGRISWVTPAAAELLGVPADRLLGAQPWSALPWLRDPVYEDRYRSAVVSQAQSSFVALRPPEQWLSFELYPDAFGLTVRVTAAEVKVEGTGAGEAEGTQQDTPMPRAAALPVLPTRTGGIYHILHLASALTEAVGVRDVVRLVAEQIVPAFGGQGVAILAVDGGRLRIVGHHGYPPGVVEGFDGTSLAASTPGVQALMTGVPSFIESREELERLYPQRPELQDSMAAWAYLPLVASGRLVGTCVLAFAQPHRFATDDRAVLTSVGGLIAQALDRARLYDTKLELARGLQESLLPHALPYVPGLRTAARYLPGTDGMEVGGDFFDVVRLGDDSAGAVIGDVQGHNVAAAVLMGQVRTAVRAYATAGADPSKILARTNRLMADLGSGLLTSCAYLRLDPGGRQAWLASAGHPMPLLRDPSGVVRVVEAPAGLLLGVEPTATYTLTRIALPVGSVVALYTDGLIEAPGVDLDAALVGIGEQLACYDGDSLDELADILVQHAEQAKRRTDDIALLLLRSVAF</sequence>
<dbReference type="InterPro" id="IPR036457">
    <property type="entry name" value="PPM-type-like_dom_sf"/>
</dbReference>
<dbReference type="Pfam" id="PF13185">
    <property type="entry name" value="GAF_2"/>
    <property type="match status" value="2"/>
</dbReference>
<keyword evidence="2" id="KW-0175">Coiled coil</keyword>
<dbReference type="GO" id="GO:0016791">
    <property type="term" value="F:phosphatase activity"/>
    <property type="evidence" value="ECO:0007669"/>
    <property type="project" value="TreeGrafter"/>
</dbReference>
<evidence type="ECO:0000259" key="4">
    <source>
        <dbReference type="PROSITE" id="PS50112"/>
    </source>
</evidence>
<comment type="caution">
    <text evidence="5">The sequence shown here is derived from an EMBL/GenBank/DDBJ whole genome shotgun (WGS) entry which is preliminary data.</text>
</comment>
<dbReference type="Gene3D" id="3.30.450.40">
    <property type="match status" value="2"/>
</dbReference>
<evidence type="ECO:0000313" key="5">
    <source>
        <dbReference type="EMBL" id="MBB4927465.1"/>
    </source>
</evidence>
<dbReference type="InterPro" id="IPR000014">
    <property type="entry name" value="PAS"/>
</dbReference>
<dbReference type="Gene3D" id="3.30.450.20">
    <property type="entry name" value="PAS domain"/>
    <property type="match status" value="1"/>
</dbReference>
<feature type="region of interest" description="Disordered" evidence="3">
    <location>
        <begin position="1"/>
        <end position="20"/>
    </location>
</feature>
<dbReference type="InterPro" id="IPR052016">
    <property type="entry name" value="Bact_Sigma-Reg"/>
</dbReference>
<dbReference type="PANTHER" id="PTHR43156">
    <property type="entry name" value="STAGE II SPORULATION PROTEIN E-RELATED"/>
    <property type="match status" value="1"/>
</dbReference>
<evidence type="ECO:0000256" key="1">
    <source>
        <dbReference type="ARBA" id="ARBA00022801"/>
    </source>
</evidence>
<organism evidence="5 6">
    <name type="scientific">Kitasatospora kifunensis</name>
    <name type="common">Streptomyces kifunensis</name>
    <dbReference type="NCBI Taxonomy" id="58351"/>
    <lineage>
        <taxon>Bacteria</taxon>
        <taxon>Bacillati</taxon>
        <taxon>Actinomycetota</taxon>
        <taxon>Actinomycetes</taxon>
        <taxon>Kitasatosporales</taxon>
        <taxon>Streptomycetaceae</taxon>
        <taxon>Kitasatospora</taxon>
    </lineage>
</organism>
<dbReference type="SMART" id="SM00091">
    <property type="entry name" value="PAS"/>
    <property type="match status" value="1"/>
</dbReference>
<evidence type="ECO:0000256" key="2">
    <source>
        <dbReference type="SAM" id="Coils"/>
    </source>
</evidence>
<proteinExistence type="predicted"/>
<dbReference type="SUPFAM" id="SSF81606">
    <property type="entry name" value="PP2C-like"/>
    <property type="match status" value="1"/>
</dbReference>
<dbReference type="RefSeq" id="WP_312897485.1">
    <property type="nucleotide sequence ID" value="NZ_JACHJV010000001.1"/>
</dbReference>
<dbReference type="AlphaFoldDB" id="A0A7W7VZ96"/>
<dbReference type="Gene3D" id="3.60.40.10">
    <property type="entry name" value="PPM-type phosphatase domain"/>
    <property type="match status" value="1"/>
</dbReference>
<dbReference type="SUPFAM" id="SSF55785">
    <property type="entry name" value="PYP-like sensor domain (PAS domain)"/>
    <property type="match status" value="1"/>
</dbReference>
<keyword evidence="6" id="KW-1185">Reference proteome</keyword>
<feature type="coiled-coil region" evidence="2">
    <location>
        <begin position="142"/>
        <end position="169"/>
    </location>
</feature>
<name>A0A7W7VZ96_KITKI</name>